<dbReference type="EMBL" id="PVTM01000006">
    <property type="protein sequence ID" value="PRY71806.1"/>
    <property type="molecule type" value="Genomic_DNA"/>
</dbReference>
<dbReference type="SUPFAM" id="SSF53955">
    <property type="entry name" value="Lysozyme-like"/>
    <property type="match status" value="1"/>
</dbReference>
<protein>
    <recommendedName>
        <fullName evidence="2">Transglycosylase SLT domain-containing protein</fullName>
    </recommendedName>
</protein>
<keyword evidence="4" id="KW-1185">Reference proteome</keyword>
<reference evidence="3 4" key="1">
    <citation type="submission" date="2018-03" db="EMBL/GenBank/DDBJ databases">
        <title>Comparative analysis of microorganisms from saline springs in Andes Mountain Range, Colombia.</title>
        <authorList>
            <person name="Rubin E."/>
        </authorList>
    </citation>
    <scope>NUCLEOTIDE SEQUENCE [LARGE SCALE GENOMIC DNA]</scope>
    <source>
        <strain evidence="3 4">USBA 854</strain>
    </source>
</reference>
<keyword evidence="1" id="KW-0472">Membrane</keyword>
<dbReference type="InterPro" id="IPR045795">
    <property type="entry name" value="SLT_4"/>
</dbReference>
<keyword evidence="1" id="KW-0812">Transmembrane</keyword>
<dbReference type="Pfam" id="PF19489">
    <property type="entry name" value="SLT_4"/>
    <property type="match status" value="1"/>
</dbReference>
<evidence type="ECO:0000313" key="4">
    <source>
        <dbReference type="Proteomes" id="UP000239896"/>
    </source>
</evidence>
<comment type="caution">
    <text evidence="3">The sequence shown here is derived from an EMBL/GenBank/DDBJ whole genome shotgun (WGS) entry which is preliminary data.</text>
</comment>
<feature type="domain" description="Transglycosylase SLT" evidence="2">
    <location>
        <begin position="30"/>
        <end position="211"/>
    </location>
</feature>
<gene>
    <name evidence="3" type="ORF">BCL64_106185</name>
</gene>
<feature type="transmembrane region" description="Helical" evidence="1">
    <location>
        <begin position="21"/>
        <end position="41"/>
    </location>
</feature>
<proteinExistence type="predicted"/>
<dbReference type="InterPro" id="IPR023346">
    <property type="entry name" value="Lysozyme-like_dom_sf"/>
</dbReference>
<evidence type="ECO:0000313" key="3">
    <source>
        <dbReference type="EMBL" id="PRY71806.1"/>
    </source>
</evidence>
<organism evidence="3 4">
    <name type="scientific">Halomonas ventosae</name>
    <dbReference type="NCBI Taxonomy" id="229007"/>
    <lineage>
        <taxon>Bacteria</taxon>
        <taxon>Pseudomonadati</taxon>
        <taxon>Pseudomonadota</taxon>
        <taxon>Gammaproteobacteria</taxon>
        <taxon>Oceanospirillales</taxon>
        <taxon>Halomonadaceae</taxon>
        <taxon>Halomonas</taxon>
    </lineage>
</organism>
<evidence type="ECO:0000256" key="1">
    <source>
        <dbReference type="SAM" id="Phobius"/>
    </source>
</evidence>
<name>A0A2T0VNB1_9GAMM</name>
<dbReference type="Gene3D" id="1.10.530.10">
    <property type="match status" value="1"/>
</dbReference>
<keyword evidence="1" id="KW-1133">Transmembrane helix</keyword>
<sequence length="229" mass="26121">MASAIGWLGARRARGACLRRVAGFLLVGGYLLVASGCAMLAPSPPEDQRNICEIFREQPSWYDHARAAEERWGTPIATQLAFIQQESGFRSHVRPPRTRLLGVIPWRRPSSAKGYAQAQDPVWGEYRDDAGGLFARRTHMKHATDFIGWYNARSRRQLGLSLHDPERLYLAYHEGQGGYRRGTYRAKPRVRQAARQVAARADRYQAQLGACEAEFRCRRLYQVWPFCRA</sequence>
<dbReference type="AlphaFoldDB" id="A0A2T0VNB1"/>
<dbReference type="Proteomes" id="UP000239896">
    <property type="component" value="Unassembled WGS sequence"/>
</dbReference>
<dbReference type="RefSeq" id="WP_219904817.1">
    <property type="nucleotide sequence ID" value="NZ_PVTM01000006.1"/>
</dbReference>
<evidence type="ECO:0000259" key="2">
    <source>
        <dbReference type="Pfam" id="PF19489"/>
    </source>
</evidence>
<accession>A0A2T0VNB1</accession>